<dbReference type="SUPFAM" id="SSF49401">
    <property type="entry name" value="Bacterial adhesins"/>
    <property type="match status" value="1"/>
</dbReference>
<dbReference type="Pfam" id="PF00419">
    <property type="entry name" value="Fimbrial"/>
    <property type="match status" value="1"/>
</dbReference>
<dbReference type="AlphaFoldDB" id="A0A1Q4P1R0"/>
<sequence>MWLFISVMLSPAVWAAQAGDNNLAFNGVLVTDPCSLDPDSAHITLDFGNVVDKYLYRNTRTRGQLFEIRLRGCDLRLGNTVSVMFSGPEDPALPGMLALSAGSARGIAIGMALPDGTSLPINKATPVLPLVQGVTTLAFKSYIQGEPTALSTHTITRGPFTAVATFTLNYE</sequence>
<accession>A0A1Q4P1R0</accession>
<dbReference type="InterPro" id="IPR036937">
    <property type="entry name" value="Adhesion_dom_fimbrial_sf"/>
</dbReference>
<dbReference type="InterPro" id="IPR008966">
    <property type="entry name" value="Adhesion_dom_sf"/>
</dbReference>
<feature type="domain" description="Fimbrial-type adhesion" evidence="2">
    <location>
        <begin position="25"/>
        <end position="170"/>
    </location>
</feature>
<protein>
    <recommendedName>
        <fullName evidence="2">Fimbrial-type adhesion domain-containing protein</fullName>
    </recommendedName>
</protein>
<evidence type="ECO:0000313" key="3">
    <source>
        <dbReference type="EMBL" id="OKB67026.1"/>
    </source>
</evidence>
<feature type="signal peptide" evidence="1">
    <location>
        <begin position="1"/>
        <end position="18"/>
    </location>
</feature>
<dbReference type="PANTHER" id="PTHR33420">
    <property type="entry name" value="FIMBRIAL SUBUNIT ELFA-RELATED"/>
    <property type="match status" value="1"/>
</dbReference>
<evidence type="ECO:0000259" key="2">
    <source>
        <dbReference type="Pfam" id="PF00419"/>
    </source>
</evidence>
<dbReference type="InterPro" id="IPR050263">
    <property type="entry name" value="Bact_Fimbrial_Adh_Pro"/>
</dbReference>
<dbReference type="Proteomes" id="UP000185770">
    <property type="component" value="Unassembled WGS sequence"/>
</dbReference>
<dbReference type="Gene3D" id="2.60.40.1090">
    <property type="entry name" value="Fimbrial-type adhesion domain"/>
    <property type="match status" value="1"/>
</dbReference>
<dbReference type="GO" id="GO:0043709">
    <property type="term" value="P:cell adhesion involved in single-species biofilm formation"/>
    <property type="evidence" value="ECO:0007669"/>
    <property type="project" value="TreeGrafter"/>
</dbReference>
<evidence type="ECO:0000313" key="4">
    <source>
        <dbReference type="Proteomes" id="UP000185770"/>
    </source>
</evidence>
<evidence type="ECO:0000256" key="1">
    <source>
        <dbReference type="SAM" id="SignalP"/>
    </source>
</evidence>
<comment type="caution">
    <text evidence="3">The sequence shown here is derived from an EMBL/GenBank/DDBJ whole genome shotgun (WGS) entry which is preliminary data.</text>
</comment>
<dbReference type="PANTHER" id="PTHR33420:SF26">
    <property type="entry name" value="FIMBRIAL SUBUNIT"/>
    <property type="match status" value="1"/>
</dbReference>
<dbReference type="InterPro" id="IPR000259">
    <property type="entry name" value="Adhesion_dom_fimbrial"/>
</dbReference>
<name>A0A1Q4P1R0_SERMA</name>
<dbReference type="GO" id="GO:0009289">
    <property type="term" value="C:pilus"/>
    <property type="evidence" value="ECO:0007669"/>
    <property type="project" value="InterPro"/>
</dbReference>
<reference evidence="3 4" key="1">
    <citation type="submission" date="2016-09" db="EMBL/GenBank/DDBJ databases">
        <title>Serratia marcescens MSU-97 and epiphytic antimycotic-producing bacteria.</title>
        <authorList>
            <person name="Matilla M.A."/>
        </authorList>
    </citation>
    <scope>NUCLEOTIDE SEQUENCE [LARGE SCALE GENOMIC DNA]</scope>
    <source>
        <strain evidence="3 4">MSU-97</strain>
    </source>
</reference>
<keyword evidence="1" id="KW-0732">Signal</keyword>
<gene>
    <name evidence="3" type="ORF">BHU62_09345</name>
</gene>
<proteinExistence type="predicted"/>
<feature type="chain" id="PRO_5012772634" description="Fimbrial-type adhesion domain-containing protein" evidence="1">
    <location>
        <begin position="19"/>
        <end position="171"/>
    </location>
</feature>
<organism evidence="3 4">
    <name type="scientific">Serratia marcescens</name>
    <dbReference type="NCBI Taxonomy" id="615"/>
    <lineage>
        <taxon>Bacteria</taxon>
        <taxon>Pseudomonadati</taxon>
        <taxon>Pseudomonadota</taxon>
        <taxon>Gammaproteobacteria</taxon>
        <taxon>Enterobacterales</taxon>
        <taxon>Yersiniaceae</taxon>
        <taxon>Serratia</taxon>
    </lineage>
</organism>
<dbReference type="EMBL" id="MJAO01000008">
    <property type="protein sequence ID" value="OKB67026.1"/>
    <property type="molecule type" value="Genomic_DNA"/>
</dbReference>